<accession>A0ABP8KH92</accession>
<gene>
    <name evidence="2" type="ORF">GCM10023168_21630</name>
</gene>
<evidence type="ECO:0000313" key="3">
    <source>
        <dbReference type="Proteomes" id="UP001500945"/>
    </source>
</evidence>
<dbReference type="SUPFAM" id="SSF50998">
    <property type="entry name" value="Quinoprotein alcohol dehydrogenase-like"/>
    <property type="match status" value="1"/>
</dbReference>
<dbReference type="Proteomes" id="UP001500945">
    <property type="component" value="Unassembled WGS sequence"/>
</dbReference>
<dbReference type="RefSeq" id="WP_345205650.1">
    <property type="nucleotide sequence ID" value="NZ_BAABGM010000013.1"/>
</dbReference>
<keyword evidence="1" id="KW-0812">Transmembrane</keyword>
<comment type="caution">
    <text evidence="2">The sequence shown here is derived from an EMBL/GenBank/DDBJ whole genome shotgun (WGS) entry which is preliminary data.</text>
</comment>
<proteinExistence type="predicted"/>
<name>A0ABP8KH92_9MICO</name>
<keyword evidence="1" id="KW-1133">Transmembrane helix</keyword>
<dbReference type="InterPro" id="IPR011047">
    <property type="entry name" value="Quinoprotein_ADH-like_sf"/>
</dbReference>
<keyword evidence="1" id="KW-0472">Membrane</keyword>
<sequence>MLEQLVSPGRVRRRAVVVAGLTAAAVLVLVLAGLSFEWAGRSGRALEPVPANSIPTPTPTPAASMAFPSELHQWIDALPAGAPPATPYWHDGVLYINGEQIPAPFVAVDLRVSGDTVLVGGDQSEPQDGDAPTAWALVRGDRLQPLPVPDGAHPPGLSVDGRIAYWVNHQENPDRVEFFTWDTEANTALATYTLQRNKENWDGRELLGIDAAGNGYWKASLADPYLTRWDIRAGTLHPTELAYDMMEGPETFDLVMPWMHPGEQYRSPDGTKEMFTASIPSDSPSDCCIHQLRVRPVGPDESLDPQDVITLPPSEPELAERYFLGEGEEGYWTWWESDESVLITVDADLYTYLLRCSATGAACERVADLGSSDIASKDSYPSFYDWMRNWAFARAPVSR</sequence>
<feature type="transmembrane region" description="Helical" evidence="1">
    <location>
        <begin position="15"/>
        <end position="36"/>
    </location>
</feature>
<dbReference type="EMBL" id="BAABGM010000013">
    <property type="protein sequence ID" value="GAA4406565.1"/>
    <property type="molecule type" value="Genomic_DNA"/>
</dbReference>
<protein>
    <recommendedName>
        <fullName evidence="4">WD40 repeat protein</fullName>
    </recommendedName>
</protein>
<evidence type="ECO:0000256" key="1">
    <source>
        <dbReference type="SAM" id="Phobius"/>
    </source>
</evidence>
<evidence type="ECO:0000313" key="2">
    <source>
        <dbReference type="EMBL" id="GAA4406565.1"/>
    </source>
</evidence>
<evidence type="ECO:0008006" key="4">
    <source>
        <dbReference type="Google" id="ProtNLM"/>
    </source>
</evidence>
<organism evidence="2 3">
    <name type="scientific">Fodinibacter luteus</name>
    <dbReference type="NCBI Taxonomy" id="552064"/>
    <lineage>
        <taxon>Bacteria</taxon>
        <taxon>Bacillati</taxon>
        <taxon>Actinomycetota</taxon>
        <taxon>Actinomycetes</taxon>
        <taxon>Micrococcales</taxon>
        <taxon>Intrasporangiaceae</taxon>
        <taxon>Fodinibacter (ex Wang et al. 2009)</taxon>
    </lineage>
</organism>
<reference evidence="3" key="1">
    <citation type="journal article" date="2019" name="Int. J. Syst. Evol. Microbiol.">
        <title>The Global Catalogue of Microorganisms (GCM) 10K type strain sequencing project: providing services to taxonomists for standard genome sequencing and annotation.</title>
        <authorList>
            <consortium name="The Broad Institute Genomics Platform"/>
            <consortium name="The Broad Institute Genome Sequencing Center for Infectious Disease"/>
            <person name="Wu L."/>
            <person name="Ma J."/>
        </authorList>
    </citation>
    <scope>NUCLEOTIDE SEQUENCE [LARGE SCALE GENOMIC DNA]</scope>
    <source>
        <strain evidence="3">JCM 17809</strain>
    </source>
</reference>
<keyword evidence="3" id="KW-1185">Reference proteome</keyword>